<dbReference type="InterPro" id="IPR029069">
    <property type="entry name" value="HotDog_dom_sf"/>
</dbReference>
<evidence type="ECO:0000256" key="1">
    <source>
        <dbReference type="ARBA" id="ARBA00023239"/>
    </source>
</evidence>
<dbReference type="KEGG" id="cvc:BKX93_17570"/>
<protein>
    <recommendedName>
        <fullName evidence="2">ApeI dehydratase-like domain-containing protein</fullName>
    </recommendedName>
</protein>
<feature type="domain" description="ApeI dehydratase-like" evidence="2">
    <location>
        <begin position="41"/>
        <end position="124"/>
    </location>
</feature>
<dbReference type="InterPro" id="IPR054545">
    <property type="entry name" value="ApeI-like"/>
</dbReference>
<organism evidence="3 4">
    <name type="scientific">Chromobacterium vaccinii</name>
    <dbReference type="NCBI Taxonomy" id="1108595"/>
    <lineage>
        <taxon>Bacteria</taxon>
        <taxon>Pseudomonadati</taxon>
        <taxon>Pseudomonadota</taxon>
        <taxon>Betaproteobacteria</taxon>
        <taxon>Neisseriales</taxon>
        <taxon>Chromobacteriaceae</taxon>
        <taxon>Chromobacterium</taxon>
    </lineage>
</organism>
<dbReference type="PANTHER" id="PTHR30272">
    <property type="entry name" value="3-HYDROXYACYL-[ACYL-CARRIER-PROTEIN] DEHYDRATASE"/>
    <property type="match status" value="1"/>
</dbReference>
<dbReference type="AlphaFoldDB" id="A0A1D9LK41"/>
<reference evidence="3 4" key="1">
    <citation type="submission" date="2016-10" db="EMBL/GenBank/DDBJ databases">
        <title>Chromobacterium muskegensis sp. nov., an insecticidal bacterium isolated from Sphagnum bogs.</title>
        <authorList>
            <person name="Sparks M.E."/>
            <person name="Blackburn M.B."/>
            <person name="Gundersen-Rindal D.E."/>
            <person name="Mitchell A."/>
            <person name="Farrar R."/>
            <person name="Kuhar D."/>
        </authorList>
    </citation>
    <scope>NUCLEOTIDE SEQUENCE [LARGE SCALE GENOMIC DNA]</scope>
    <source>
        <strain evidence="3 4">21-1</strain>
    </source>
</reference>
<sequence length="147" mass="15656">MAARQFSGEELAALLPHAGDAFFLSDAEVDGWKASGGASWRADHPHLRGHFPGEPIVPGVYLLEAAAQLAGVAIRCGAEDWTPETLGVLAGVRKSYFHRFVRPDERVDYALEVKPTPGSAMYAVSGLGEVGGDKVLTVELTIAGVRR</sequence>
<dbReference type="GO" id="GO:0016829">
    <property type="term" value="F:lyase activity"/>
    <property type="evidence" value="ECO:0007669"/>
    <property type="project" value="UniProtKB-KW"/>
</dbReference>
<evidence type="ECO:0000313" key="4">
    <source>
        <dbReference type="Proteomes" id="UP000178776"/>
    </source>
</evidence>
<dbReference type="Pfam" id="PF22818">
    <property type="entry name" value="ApeI-like"/>
    <property type="match status" value="1"/>
</dbReference>
<keyword evidence="1" id="KW-0456">Lyase</keyword>
<dbReference type="InterPro" id="IPR013114">
    <property type="entry name" value="FabA_FabZ"/>
</dbReference>
<dbReference type="GeneID" id="68844298"/>
<gene>
    <name evidence="3" type="ORF">BKX93_17570</name>
</gene>
<name>A0A1D9LK41_9NEIS</name>
<dbReference type="Proteomes" id="UP000178776">
    <property type="component" value="Chromosome"/>
</dbReference>
<accession>A0A1D9LK41</accession>
<dbReference type="PANTHER" id="PTHR30272:SF1">
    <property type="entry name" value="3-HYDROXYACYL-[ACYL-CARRIER-PROTEIN] DEHYDRATASE"/>
    <property type="match status" value="1"/>
</dbReference>
<dbReference type="RefSeq" id="WP_070980748.1">
    <property type="nucleotide sequence ID" value="NZ_CP017707.1"/>
</dbReference>
<evidence type="ECO:0000259" key="2">
    <source>
        <dbReference type="Pfam" id="PF22818"/>
    </source>
</evidence>
<dbReference type="EMBL" id="CP017707">
    <property type="protein sequence ID" value="AOZ51626.1"/>
    <property type="molecule type" value="Genomic_DNA"/>
</dbReference>
<dbReference type="Gene3D" id="3.10.129.10">
    <property type="entry name" value="Hotdog Thioesterase"/>
    <property type="match status" value="1"/>
</dbReference>
<evidence type="ECO:0000313" key="3">
    <source>
        <dbReference type="EMBL" id="AOZ51626.1"/>
    </source>
</evidence>
<dbReference type="SUPFAM" id="SSF54637">
    <property type="entry name" value="Thioesterase/thiol ester dehydrase-isomerase"/>
    <property type="match status" value="1"/>
</dbReference>
<proteinExistence type="predicted"/>
<dbReference type="STRING" id="1108595.BKX93_17570"/>